<evidence type="ECO:0000259" key="8">
    <source>
        <dbReference type="Pfam" id="PF11967"/>
    </source>
</evidence>
<keyword evidence="4 7" id="KW-0233">DNA recombination</keyword>
<keyword evidence="5 7" id="KW-0234">DNA repair</keyword>
<evidence type="ECO:0000313" key="9">
    <source>
        <dbReference type="EMBL" id="PWL51832.1"/>
    </source>
</evidence>
<dbReference type="SUPFAM" id="SSF50249">
    <property type="entry name" value="Nucleic acid-binding proteins"/>
    <property type="match status" value="1"/>
</dbReference>
<organism evidence="9 10">
    <name type="scientific">Clostridium cadaveris</name>
    <dbReference type="NCBI Taxonomy" id="1529"/>
    <lineage>
        <taxon>Bacteria</taxon>
        <taxon>Bacillati</taxon>
        <taxon>Bacillota</taxon>
        <taxon>Clostridia</taxon>
        <taxon>Eubacteriales</taxon>
        <taxon>Clostridiaceae</taxon>
        <taxon>Clostridium</taxon>
    </lineage>
</organism>
<dbReference type="PANTHER" id="PTHR33991:SF1">
    <property type="entry name" value="DNA REPAIR PROTEIN RECO"/>
    <property type="match status" value="1"/>
</dbReference>
<comment type="similarity">
    <text evidence="1 7">Belongs to the RecO family.</text>
</comment>
<dbReference type="OrthoDB" id="9797083at2"/>
<sequence>MAQFKTNGVIIKSQDYKENDKLLWIFTENLGKITAIAKGAKKNSNKLFPSSLPLCFGEYVLYKGKSLYTINEGRIKASFQGLLDDLEKLTYATYLCELIDISEMEEEPNRELFKIFVSALYFMNSNALDDEMLVRTFELKLLKLTGYGMELNHCVACKTPLKSSNYINLAYSGGVCDNCRKERGLVVSRGTFNALRFLYNTTFEKVYRLNLDRKTKDEIEKILSYIIQNSYSRKPKSLEMLTMFKESVKDDRY</sequence>
<dbReference type="RefSeq" id="WP_027637973.1">
    <property type="nucleotide sequence ID" value="NZ_BAAACD010000024.1"/>
</dbReference>
<dbReference type="InterPro" id="IPR003717">
    <property type="entry name" value="RecO"/>
</dbReference>
<evidence type="ECO:0000256" key="7">
    <source>
        <dbReference type="HAMAP-Rule" id="MF_00201"/>
    </source>
</evidence>
<dbReference type="GO" id="GO:0043590">
    <property type="term" value="C:bacterial nucleoid"/>
    <property type="evidence" value="ECO:0007669"/>
    <property type="project" value="TreeGrafter"/>
</dbReference>
<feature type="domain" description="DNA replication/recombination mediator RecO N-terminal" evidence="8">
    <location>
        <begin position="1"/>
        <end position="79"/>
    </location>
</feature>
<dbReference type="Gene3D" id="1.20.1440.120">
    <property type="entry name" value="Recombination protein O, C-terminal domain"/>
    <property type="match status" value="1"/>
</dbReference>
<comment type="caution">
    <text evidence="9">The sequence shown here is derived from an EMBL/GenBank/DDBJ whole genome shotgun (WGS) entry which is preliminary data.</text>
</comment>
<name>A0A316LZV2_9CLOT</name>
<dbReference type="AlphaFoldDB" id="A0A316LZV2"/>
<proteinExistence type="inferred from homology"/>
<dbReference type="EMBL" id="QAMZ01000053">
    <property type="protein sequence ID" value="PWL51832.1"/>
    <property type="molecule type" value="Genomic_DNA"/>
</dbReference>
<dbReference type="Pfam" id="PF11967">
    <property type="entry name" value="RecO_N"/>
    <property type="match status" value="1"/>
</dbReference>
<dbReference type="Proteomes" id="UP000246114">
    <property type="component" value="Unassembled WGS sequence"/>
</dbReference>
<accession>A0A316LZV2</accession>
<evidence type="ECO:0000256" key="3">
    <source>
        <dbReference type="ARBA" id="ARBA00022763"/>
    </source>
</evidence>
<dbReference type="HAMAP" id="MF_00201">
    <property type="entry name" value="RecO"/>
    <property type="match status" value="1"/>
</dbReference>
<evidence type="ECO:0000256" key="6">
    <source>
        <dbReference type="ARBA" id="ARBA00033409"/>
    </source>
</evidence>
<dbReference type="InterPro" id="IPR012340">
    <property type="entry name" value="NA-bd_OB-fold"/>
</dbReference>
<dbReference type="InterPro" id="IPR037278">
    <property type="entry name" value="ARFGAP/RecO"/>
</dbReference>
<evidence type="ECO:0000313" key="10">
    <source>
        <dbReference type="Proteomes" id="UP000246114"/>
    </source>
</evidence>
<evidence type="ECO:0000256" key="4">
    <source>
        <dbReference type="ARBA" id="ARBA00023172"/>
    </source>
</evidence>
<dbReference type="Pfam" id="PF02565">
    <property type="entry name" value="RecO_C"/>
    <property type="match status" value="1"/>
</dbReference>
<dbReference type="SUPFAM" id="SSF57863">
    <property type="entry name" value="ArfGap/RecO-like zinc finger"/>
    <property type="match status" value="1"/>
</dbReference>
<comment type="function">
    <text evidence="7">Involved in DNA repair and RecF pathway recombination.</text>
</comment>
<protein>
    <recommendedName>
        <fullName evidence="2 7">DNA repair protein RecO</fullName>
    </recommendedName>
    <alternativeName>
        <fullName evidence="6 7">Recombination protein O</fullName>
    </alternativeName>
</protein>
<dbReference type="GO" id="GO:0006302">
    <property type="term" value="P:double-strand break repair"/>
    <property type="evidence" value="ECO:0007669"/>
    <property type="project" value="TreeGrafter"/>
</dbReference>
<evidence type="ECO:0000256" key="1">
    <source>
        <dbReference type="ARBA" id="ARBA00007452"/>
    </source>
</evidence>
<reference evidence="9 10" key="1">
    <citation type="submission" date="2018-03" db="EMBL/GenBank/DDBJ databases">
        <title>The uncultured portion of the human microbiome is neutrally assembled.</title>
        <authorList>
            <person name="Jeraldo P."/>
            <person name="Boardman L."/>
            <person name="White B.A."/>
            <person name="Nelson H."/>
            <person name="Goldenfeld N."/>
            <person name="Chia N."/>
        </authorList>
    </citation>
    <scope>NUCLEOTIDE SEQUENCE [LARGE SCALE GENOMIC DNA]</scope>
    <source>
        <strain evidence="9">CIM:MAG 903</strain>
    </source>
</reference>
<evidence type="ECO:0000256" key="2">
    <source>
        <dbReference type="ARBA" id="ARBA00021310"/>
    </source>
</evidence>
<dbReference type="GeneID" id="90544431"/>
<dbReference type="NCBIfam" id="TIGR00613">
    <property type="entry name" value="reco"/>
    <property type="match status" value="1"/>
</dbReference>
<dbReference type="Gene3D" id="2.40.50.140">
    <property type="entry name" value="Nucleic acid-binding proteins"/>
    <property type="match status" value="1"/>
</dbReference>
<dbReference type="PANTHER" id="PTHR33991">
    <property type="entry name" value="DNA REPAIR PROTEIN RECO"/>
    <property type="match status" value="1"/>
</dbReference>
<dbReference type="GO" id="GO:0006310">
    <property type="term" value="P:DNA recombination"/>
    <property type="evidence" value="ECO:0007669"/>
    <property type="project" value="UniProtKB-UniRule"/>
</dbReference>
<keyword evidence="3 7" id="KW-0227">DNA damage</keyword>
<dbReference type="InterPro" id="IPR042242">
    <property type="entry name" value="RecO_C"/>
</dbReference>
<evidence type="ECO:0000256" key="5">
    <source>
        <dbReference type="ARBA" id="ARBA00023204"/>
    </source>
</evidence>
<dbReference type="InterPro" id="IPR022572">
    <property type="entry name" value="DNA_rep/recomb_RecO_N"/>
</dbReference>
<gene>
    <name evidence="7" type="primary">recO</name>
    <name evidence="9" type="ORF">DBY38_12880</name>
</gene>